<feature type="domain" description="ABC transmembrane type-1" evidence="6">
    <location>
        <begin position="74"/>
        <end position="319"/>
    </location>
</feature>
<dbReference type="EMBL" id="DSOK01000058">
    <property type="protein sequence ID" value="HEN14189.1"/>
    <property type="molecule type" value="Genomic_DNA"/>
</dbReference>
<feature type="transmembrane region" description="Helical" evidence="5">
    <location>
        <begin position="119"/>
        <end position="139"/>
    </location>
</feature>
<keyword evidence="5" id="KW-0813">Transport</keyword>
<protein>
    <submittedName>
        <fullName evidence="7">Phosphate ABC transporter, permease protein PstA</fullName>
    </submittedName>
</protein>
<dbReference type="SUPFAM" id="SSF161098">
    <property type="entry name" value="MetI-like"/>
    <property type="match status" value="1"/>
</dbReference>
<accession>A0A7C2NVR6</accession>
<evidence type="ECO:0000256" key="2">
    <source>
        <dbReference type="ARBA" id="ARBA00022692"/>
    </source>
</evidence>
<dbReference type="PANTHER" id="PTHR43470:SF5">
    <property type="entry name" value="PHOSPHATE TRANSPORT SYSTEM PERMEASE PROTEIN PSTA"/>
    <property type="match status" value="1"/>
</dbReference>
<name>A0A7C2NVR6_9PLAN</name>
<feature type="transmembrane region" description="Helical" evidence="5">
    <location>
        <begin position="78"/>
        <end position="99"/>
    </location>
</feature>
<dbReference type="PANTHER" id="PTHR43470">
    <property type="entry name" value="PHOSPHATE TRANSPORT SYSTEM PERMEASE PROTEIN PSTA-RELATED"/>
    <property type="match status" value="1"/>
</dbReference>
<dbReference type="InterPro" id="IPR000515">
    <property type="entry name" value="MetI-like"/>
</dbReference>
<dbReference type="InterPro" id="IPR035906">
    <property type="entry name" value="MetI-like_sf"/>
</dbReference>
<evidence type="ECO:0000313" key="7">
    <source>
        <dbReference type="EMBL" id="HEN14189.1"/>
    </source>
</evidence>
<dbReference type="GO" id="GO:0005886">
    <property type="term" value="C:plasma membrane"/>
    <property type="evidence" value="ECO:0007669"/>
    <property type="project" value="UniProtKB-SubCell"/>
</dbReference>
<keyword evidence="2 5" id="KW-0812">Transmembrane</keyword>
<dbReference type="Gene3D" id="1.10.3720.10">
    <property type="entry name" value="MetI-like"/>
    <property type="match status" value="1"/>
</dbReference>
<keyword evidence="3 5" id="KW-1133">Transmembrane helix</keyword>
<organism evidence="7">
    <name type="scientific">Schlesneria paludicola</name>
    <dbReference type="NCBI Taxonomy" id="360056"/>
    <lineage>
        <taxon>Bacteria</taxon>
        <taxon>Pseudomonadati</taxon>
        <taxon>Planctomycetota</taxon>
        <taxon>Planctomycetia</taxon>
        <taxon>Planctomycetales</taxon>
        <taxon>Planctomycetaceae</taxon>
        <taxon>Schlesneria</taxon>
    </lineage>
</organism>
<evidence type="ECO:0000256" key="4">
    <source>
        <dbReference type="ARBA" id="ARBA00023136"/>
    </source>
</evidence>
<dbReference type="GO" id="GO:0055085">
    <property type="term" value="P:transmembrane transport"/>
    <property type="evidence" value="ECO:0007669"/>
    <property type="project" value="InterPro"/>
</dbReference>
<keyword evidence="4 5" id="KW-0472">Membrane</keyword>
<reference evidence="7" key="1">
    <citation type="journal article" date="2020" name="mSystems">
        <title>Genome- and Community-Level Interaction Insights into Carbon Utilization and Element Cycling Functions of Hydrothermarchaeota in Hydrothermal Sediment.</title>
        <authorList>
            <person name="Zhou Z."/>
            <person name="Liu Y."/>
            <person name="Xu W."/>
            <person name="Pan J."/>
            <person name="Luo Z.H."/>
            <person name="Li M."/>
        </authorList>
    </citation>
    <scope>NUCLEOTIDE SEQUENCE [LARGE SCALE GENOMIC DNA]</scope>
    <source>
        <strain evidence="7">SpSt-339</strain>
    </source>
</reference>
<dbReference type="PROSITE" id="PS50928">
    <property type="entry name" value="ABC_TM1"/>
    <property type="match status" value="1"/>
</dbReference>
<dbReference type="CDD" id="cd06261">
    <property type="entry name" value="TM_PBP2"/>
    <property type="match status" value="1"/>
</dbReference>
<comment type="subcellular location">
    <subcellularLocation>
        <location evidence="1 5">Cell membrane</location>
        <topology evidence="1 5">Multi-pass membrane protein</topology>
    </subcellularLocation>
</comment>
<feature type="transmembrane region" description="Helical" evidence="5">
    <location>
        <begin position="216"/>
        <end position="236"/>
    </location>
</feature>
<feature type="transmembrane region" description="Helical" evidence="5">
    <location>
        <begin position="21"/>
        <end position="44"/>
    </location>
</feature>
<evidence type="ECO:0000256" key="1">
    <source>
        <dbReference type="ARBA" id="ARBA00004651"/>
    </source>
</evidence>
<gene>
    <name evidence="7" type="ORF">ENQ76_01800</name>
</gene>
<evidence type="ECO:0000256" key="5">
    <source>
        <dbReference type="RuleBase" id="RU363032"/>
    </source>
</evidence>
<evidence type="ECO:0000256" key="3">
    <source>
        <dbReference type="ARBA" id="ARBA00022989"/>
    </source>
</evidence>
<feature type="transmembrane region" description="Helical" evidence="5">
    <location>
        <begin position="159"/>
        <end position="185"/>
    </location>
</feature>
<dbReference type="AlphaFoldDB" id="A0A7C2NVR6"/>
<comment type="similarity">
    <text evidence="5">Belongs to the binding-protein-dependent transport system permease family.</text>
</comment>
<feature type="transmembrane region" description="Helical" evidence="5">
    <location>
        <begin position="300"/>
        <end position="323"/>
    </location>
</feature>
<dbReference type="Pfam" id="PF00528">
    <property type="entry name" value="BPD_transp_1"/>
    <property type="match status" value="1"/>
</dbReference>
<comment type="caution">
    <text evidence="7">The sequence shown here is derived from an EMBL/GenBank/DDBJ whole genome shotgun (WGS) entry which is preliminary data.</text>
</comment>
<evidence type="ECO:0000259" key="6">
    <source>
        <dbReference type="PROSITE" id="PS50928"/>
    </source>
</evidence>
<sequence length="333" mass="36335">MTGTPEHYSERLASRHRLGLIFEWACRLAAWGSVLILAVLLIALTARAWNWLDWQFLTSPNDYDATRAGILGGFWGSFWLIGLTGLMTVPVGVGAAVYLEEYAKPNWLTRQIQLNIANLAGVPSVVYGILGYTVFIRFFGLLDRPQTYELDLGFGAVRFNLPLGTVVMSGALTLSLLSLPVVIIASQEALRAVPASLRHASLALGATKWQTIRYQILPAALPGILTGVILSLSRALGETAPLAVLGAASHVDFVPGRIQGIGDLLSHPDKLLQAPFDGFTAIPLQIYTWVNDNSRDLRDYVSAAGIAVLLAVLIAMNGVAIYLRQRFQQKIRW</sequence>
<proteinExistence type="inferred from homology"/>